<protein>
    <recommendedName>
        <fullName evidence="3">HMA domain-containing protein</fullName>
    </recommendedName>
</protein>
<evidence type="ECO:0000313" key="2">
    <source>
        <dbReference type="Proteomes" id="UP000636800"/>
    </source>
</evidence>
<dbReference type="AlphaFoldDB" id="A0A835U5G6"/>
<dbReference type="PANTHER" id="PTHR46371">
    <property type="entry name" value="OS04G0464100 PROTEIN"/>
    <property type="match status" value="1"/>
</dbReference>
<dbReference type="Gene3D" id="3.30.70.100">
    <property type="match status" value="1"/>
</dbReference>
<proteinExistence type="predicted"/>
<keyword evidence="2" id="KW-1185">Reference proteome</keyword>
<dbReference type="InterPro" id="IPR044296">
    <property type="entry name" value="HIPP46"/>
</dbReference>
<sequence length="81" mass="9040">MAKQKAVLGLPMEDAKIRTKALECIAKFPGVRLMSIVGNQLTVEGEGIDPVLMTLKLRKKIRSTQIQTVETDESKNQEKQD</sequence>
<organism evidence="1 2">
    <name type="scientific">Vanilla planifolia</name>
    <name type="common">Vanilla</name>
    <dbReference type="NCBI Taxonomy" id="51239"/>
    <lineage>
        <taxon>Eukaryota</taxon>
        <taxon>Viridiplantae</taxon>
        <taxon>Streptophyta</taxon>
        <taxon>Embryophyta</taxon>
        <taxon>Tracheophyta</taxon>
        <taxon>Spermatophyta</taxon>
        <taxon>Magnoliopsida</taxon>
        <taxon>Liliopsida</taxon>
        <taxon>Asparagales</taxon>
        <taxon>Orchidaceae</taxon>
        <taxon>Vanilloideae</taxon>
        <taxon>Vanilleae</taxon>
        <taxon>Vanilla</taxon>
    </lineage>
</organism>
<reference evidence="1 2" key="1">
    <citation type="journal article" date="2020" name="Nat. Food">
        <title>A phased Vanilla planifolia genome enables genetic improvement of flavour and production.</title>
        <authorList>
            <person name="Hasing T."/>
            <person name="Tang H."/>
            <person name="Brym M."/>
            <person name="Khazi F."/>
            <person name="Huang T."/>
            <person name="Chambers A.H."/>
        </authorList>
    </citation>
    <scope>NUCLEOTIDE SEQUENCE [LARGE SCALE GENOMIC DNA]</scope>
    <source>
        <tissue evidence="1">Leaf</tissue>
    </source>
</reference>
<dbReference type="EMBL" id="JADCNL010000219">
    <property type="protein sequence ID" value="KAG0449092.1"/>
    <property type="molecule type" value="Genomic_DNA"/>
</dbReference>
<comment type="caution">
    <text evidence="1">The sequence shown here is derived from an EMBL/GenBank/DDBJ whole genome shotgun (WGS) entry which is preliminary data.</text>
</comment>
<evidence type="ECO:0000313" key="1">
    <source>
        <dbReference type="EMBL" id="KAG0449092.1"/>
    </source>
</evidence>
<gene>
    <name evidence="1" type="ORF">HPP92_027534</name>
</gene>
<dbReference type="Proteomes" id="UP000636800">
    <property type="component" value="Unassembled WGS sequence"/>
</dbReference>
<dbReference type="OrthoDB" id="1093005at2759"/>
<name>A0A835U5G6_VANPL</name>
<accession>A0A835U5G6</accession>
<evidence type="ECO:0008006" key="3">
    <source>
        <dbReference type="Google" id="ProtNLM"/>
    </source>
</evidence>